<organism evidence="1 2">
    <name type="scientific">Luteimonas chenhongjianii</name>
    <dbReference type="NCBI Taxonomy" id="2006110"/>
    <lineage>
        <taxon>Bacteria</taxon>
        <taxon>Pseudomonadati</taxon>
        <taxon>Pseudomonadota</taxon>
        <taxon>Gammaproteobacteria</taxon>
        <taxon>Lysobacterales</taxon>
        <taxon>Lysobacteraceae</taxon>
        <taxon>Luteimonas</taxon>
    </lineage>
</organism>
<sequence>MHNAIGSMLRERLRLAAPAPLAFERGRIDAFHGFSRERIEYRGLEGDVISVMPLRLHQRRGV</sequence>
<dbReference type="AlphaFoldDB" id="A0A290XGG7"/>
<gene>
    <name evidence="1" type="ORF">CNR27_13110</name>
</gene>
<name>A0A290XGG7_9GAMM</name>
<reference evidence="2" key="1">
    <citation type="submission" date="2017-09" db="EMBL/GenBank/DDBJ databases">
        <title>Luteimonas liuhanmingii sp.nov., isolated from the intestinal contents of Tibetan Plateau Pika in Yushu, Qinghai Province, China.</title>
        <authorList>
            <person name="Gui Z."/>
        </authorList>
    </citation>
    <scope>NUCLEOTIDE SEQUENCE [LARGE SCALE GENOMIC DNA]</scope>
    <source>
        <strain evidence="2">100111</strain>
    </source>
</reference>
<keyword evidence="2" id="KW-1185">Reference proteome</keyword>
<accession>A0A290XGG7</accession>
<dbReference type="EMBL" id="CP023406">
    <property type="protein sequence ID" value="ATD68252.1"/>
    <property type="molecule type" value="Genomic_DNA"/>
</dbReference>
<dbReference type="KEGG" id="lum:CNR27_13110"/>
<protein>
    <submittedName>
        <fullName evidence="1">Uncharacterized protein</fullName>
    </submittedName>
</protein>
<evidence type="ECO:0000313" key="1">
    <source>
        <dbReference type="EMBL" id="ATD68252.1"/>
    </source>
</evidence>
<proteinExistence type="predicted"/>
<evidence type="ECO:0000313" key="2">
    <source>
        <dbReference type="Proteomes" id="UP000218968"/>
    </source>
</evidence>
<dbReference type="Proteomes" id="UP000218968">
    <property type="component" value="Chromosome"/>
</dbReference>